<dbReference type="OrthoDB" id="2360740at2"/>
<protein>
    <recommendedName>
        <fullName evidence="3">UPF0266 membrane protein YobD</fullName>
    </recommendedName>
</protein>
<evidence type="ECO:0000256" key="5">
    <source>
        <dbReference type="ARBA" id="ARBA00022692"/>
    </source>
</evidence>
<evidence type="ECO:0000256" key="8">
    <source>
        <dbReference type="SAM" id="Phobius"/>
    </source>
</evidence>
<evidence type="ECO:0000256" key="2">
    <source>
        <dbReference type="ARBA" id="ARBA00009962"/>
    </source>
</evidence>
<feature type="transmembrane region" description="Helical" evidence="8">
    <location>
        <begin position="67"/>
        <end position="85"/>
    </location>
</feature>
<dbReference type="InterPro" id="IPR009328">
    <property type="entry name" value="DUF986"/>
</dbReference>
<feature type="transmembrane region" description="Helical" evidence="8">
    <location>
        <begin position="6"/>
        <end position="22"/>
    </location>
</feature>
<evidence type="ECO:0000256" key="3">
    <source>
        <dbReference type="ARBA" id="ARBA00019407"/>
    </source>
</evidence>
<dbReference type="GO" id="GO:0005886">
    <property type="term" value="C:plasma membrane"/>
    <property type="evidence" value="ECO:0007669"/>
    <property type="project" value="UniProtKB-SubCell"/>
</dbReference>
<keyword evidence="6 8" id="KW-1133">Transmembrane helix</keyword>
<dbReference type="EMBL" id="UHIC01000001">
    <property type="protein sequence ID" value="SUO95603.1"/>
    <property type="molecule type" value="Genomic_DNA"/>
</dbReference>
<dbReference type="AlphaFoldDB" id="A0A380MUL0"/>
<dbReference type="RefSeq" id="WP_072576389.1">
    <property type="nucleotide sequence ID" value="NZ_LWHB01000067.1"/>
</dbReference>
<dbReference type="Pfam" id="PF06173">
    <property type="entry name" value="DUF986"/>
    <property type="match status" value="1"/>
</dbReference>
<evidence type="ECO:0000256" key="1">
    <source>
        <dbReference type="ARBA" id="ARBA00004651"/>
    </source>
</evidence>
<keyword evidence="4" id="KW-1003">Cell membrane</keyword>
<comment type="similarity">
    <text evidence="2">Belongs to the UPF0266 family.</text>
</comment>
<gene>
    <name evidence="9" type="primary">yobD</name>
    <name evidence="9" type="ORF">NCTC13337_01484</name>
</gene>
<evidence type="ECO:0000256" key="4">
    <source>
        <dbReference type="ARBA" id="ARBA00022475"/>
    </source>
</evidence>
<comment type="subcellular location">
    <subcellularLocation>
        <location evidence="1">Cell membrane</location>
        <topology evidence="1">Multi-pass membrane protein</topology>
    </subcellularLocation>
</comment>
<name>A0A380MUL0_9GAMM</name>
<evidence type="ECO:0000313" key="10">
    <source>
        <dbReference type="Proteomes" id="UP000254601"/>
    </source>
</evidence>
<proteinExistence type="inferred from homology"/>
<dbReference type="Proteomes" id="UP000254601">
    <property type="component" value="Unassembled WGS sequence"/>
</dbReference>
<organism evidence="9 10">
    <name type="scientific">Suttonella ornithocola</name>
    <dbReference type="NCBI Taxonomy" id="279832"/>
    <lineage>
        <taxon>Bacteria</taxon>
        <taxon>Pseudomonadati</taxon>
        <taxon>Pseudomonadota</taxon>
        <taxon>Gammaproteobacteria</taxon>
        <taxon>Cardiobacteriales</taxon>
        <taxon>Cardiobacteriaceae</taxon>
        <taxon>Suttonella</taxon>
    </lineage>
</organism>
<evidence type="ECO:0000313" key="9">
    <source>
        <dbReference type="EMBL" id="SUO95603.1"/>
    </source>
</evidence>
<evidence type="ECO:0000256" key="6">
    <source>
        <dbReference type="ARBA" id="ARBA00022989"/>
    </source>
</evidence>
<keyword evidence="5 8" id="KW-0812">Transmembrane</keyword>
<sequence>MFWVNILIWLIALVYLIYLLSEKFYLPDMVEPTLVKPALRRRLADSLMIFGATLYGIYTALTNQQYTSLLAPLTILAITLLILMIRHPKWHLKENGFVYYFRYVPYSAITHMQLAQNGVLLITLNNGGKIPIAFANIAAVETAANFFTNEKQLENVIKS</sequence>
<accession>A0A380MUL0</accession>
<keyword evidence="10" id="KW-1185">Reference proteome</keyword>
<reference evidence="9 10" key="1">
    <citation type="submission" date="2018-06" db="EMBL/GenBank/DDBJ databases">
        <authorList>
            <consortium name="Pathogen Informatics"/>
            <person name="Doyle S."/>
        </authorList>
    </citation>
    <scope>NUCLEOTIDE SEQUENCE [LARGE SCALE GENOMIC DNA]</scope>
    <source>
        <strain evidence="9 10">NCTC13337</strain>
    </source>
</reference>
<evidence type="ECO:0000256" key="7">
    <source>
        <dbReference type="ARBA" id="ARBA00023136"/>
    </source>
</evidence>
<keyword evidence="7 8" id="KW-0472">Membrane</keyword>